<dbReference type="RefSeq" id="WP_009201539.1">
    <property type="nucleotide sequence ID" value="NZ_ACJX03000001.1"/>
</dbReference>
<reference evidence="2" key="1">
    <citation type="submission" date="2012-09" db="EMBL/GenBank/DDBJ databases">
        <authorList>
            <person name="Weinstock G."/>
            <person name="Sodergren E."/>
            <person name="Clifton S."/>
            <person name="Fulton L."/>
            <person name="Fulton B."/>
            <person name="Courtney L."/>
            <person name="Fronick C."/>
            <person name="Harrison M."/>
            <person name="Strong C."/>
            <person name="Farmer C."/>
            <person name="Delehaunty K."/>
            <person name="Markovic C."/>
            <person name="Hall O."/>
            <person name="Minx P."/>
            <person name="Tomlinson C."/>
            <person name="Mitreva M."/>
            <person name="Nelson J."/>
            <person name="Hou S."/>
            <person name="Wollam A."/>
            <person name="Pepin K.H."/>
            <person name="Johnson M."/>
            <person name="Bhonagiri V."/>
            <person name="Nash W.E."/>
            <person name="Suruliraj S."/>
            <person name="Warren W."/>
            <person name="Chinwalla A."/>
            <person name="Mardis E.R."/>
            <person name="Wilson R.K."/>
        </authorList>
    </citation>
    <scope>NUCLEOTIDE SEQUENCE [LARGE SCALE GENOMIC DNA]</scope>
    <source>
        <strain evidence="2">OS1</strain>
    </source>
</reference>
<sequence>MKLRRTLLPLVVFFLLVLGALSFVEVAQGSQDKLESLSAERTGTIFLEGEMLGDLILGARARLDFLYIDDVLVKASISSGKTPDWLKWHLGHFGSLETEGKELFVLRYEVYKPWDFDPFKITVNGVCLTKEDILTGFNRFASGALPTGTVDSMAFTVPRSPDGLYNISYDEDHIEIDVKKIKRTK</sequence>
<dbReference type="AlphaFoldDB" id="A0A0T5XCX3"/>
<comment type="caution">
    <text evidence="1">The sequence shown here is derived from an EMBL/GenBank/DDBJ whole genome shotgun (WGS) entry which is preliminary data.</text>
</comment>
<proteinExistence type="predicted"/>
<dbReference type="Proteomes" id="UP000005273">
    <property type="component" value="Unassembled WGS sequence"/>
</dbReference>
<name>A0A0T5XCX3_9BACT</name>
<evidence type="ECO:0000313" key="2">
    <source>
        <dbReference type="Proteomes" id="UP000005273"/>
    </source>
</evidence>
<dbReference type="STRING" id="592015.HMPREF1705_03007"/>
<protein>
    <submittedName>
        <fullName evidence="1">Uncharacterized protein</fullName>
    </submittedName>
</protein>
<gene>
    <name evidence="1" type="ORF">HMPREF1705_03007</name>
</gene>
<accession>A0A0T5XCX3</accession>
<evidence type="ECO:0000313" key="1">
    <source>
        <dbReference type="EMBL" id="KRT35758.1"/>
    </source>
</evidence>
<organism evidence="1 2">
    <name type="scientific">Acetomicrobium hydrogeniformans ATCC BAA-1850</name>
    <dbReference type="NCBI Taxonomy" id="592015"/>
    <lineage>
        <taxon>Bacteria</taxon>
        <taxon>Thermotogati</taxon>
        <taxon>Synergistota</taxon>
        <taxon>Synergistia</taxon>
        <taxon>Synergistales</taxon>
        <taxon>Acetomicrobiaceae</taxon>
        <taxon>Acetomicrobium</taxon>
    </lineage>
</organism>
<dbReference type="eggNOG" id="ENOG5032WXR">
    <property type="taxonomic scope" value="Bacteria"/>
</dbReference>
<dbReference type="EMBL" id="ACJX03000001">
    <property type="protein sequence ID" value="KRT35758.1"/>
    <property type="molecule type" value="Genomic_DNA"/>
</dbReference>
<keyword evidence="2" id="KW-1185">Reference proteome</keyword>